<dbReference type="AlphaFoldDB" id="A0A0R1UVR8"/>
<sequence length="269" mass="30012">MVEVEEPPVSPTAIKIKTEYTPLLRYDLLQLGNSNPKVMGYGGVGTVVETGIFRSPKLLNQRVLFLNPSGTFQQFNYPLIPLYCFQLPDTVDSLQATALIGGADIAMVLKHKLKQLQVDEVILLGANSVVGLSLIQLLAIDDPIPIQALVREQSQAYFNHQLALANVSLIRGHGKRPVVIDLSNQGYLTEINEYLKAKIPVWSIARNQLPGVKFISEPLLPKGYQELIELLAMDKLYLPIDKTFRYQAIEEAIAYQQAKSRGRNLLSWS</sequence>
<keyword evidence="2" id="KW-0560">Oxidoreductase</keyword>
<organism evidence="3 4">
    <name type="scientific">Limosilactobacillus equigenerosi DSM 18793 = JCM 14505</name>
    <dbReference type="NCBI Taxonomy" id="1423742"/>
    <lineage>
        <taxon>Bacteria</taxon>
        <taxon>Bacillati</taxon>
        <taxon>Bacillota</taxon>
        <taxon>Bacilli</taxon>
        <taxon>Lactobacillales</taxon>
        <taxon>Lactobacillaceae</taxon>
        <taxon>Limosilactobacillus</taxon>
    </lineage>
</organism>
<name>A0A0R1UVR8_9LACO</name>
<evidence type="ECO:0000313" key="4">
    <source>
        <dbReference type="Proteomes" id="UP000051084"/>
    </source>
</evidence>
<dbReference type="Proteomes" id="UP000051084">
    <property type="component" value="Unassembled WGS sequence"/>
</dbReference>
<dbReference type="PANTHER" id="PTHR48106:SF18">
    <property type="entry name" value="QUINONE OXIDOREDUCTASE PIG3"/>
    <property type="match status" value="1"/>
</dbReference>
<keyword evidence="1" id="KW-0521">NADP</keyword>
<comment type="caution">
    <text evidence="3">The sequence shown here is derived from an EMBL/GenBank/DDBJ whole genome shotgun (WGS) entry which is preliminary data.</text>
</comment>
<dbReference type="STRING" id="417373.GCA_001570685_00202"/>
<proteinExistence type="predicted"/>
<dbReference type="InterPro" id="IPR011032">
    <property type="entry name" value="GroES-like_sf"/>
</dbReference>
<dbReference type="GO" id="GO:0016651">
    <property type="term" value="F:oxidoreductase activity, acting on NAD(P)H"/>
    <property type="evidence" value="ECO:0007669"/>
    <property type="project" value="TreeGrafter"/>
</dbReference>
<accession>A0A0R1UVR8</accession>
<dbReference type="PANTHER" id="PTHR48106">
    <property type="entry name" value="QUINONE OXIDOREDUCTASE PIG3-RELATED"/>
    <property type="match status" value="1"/>
</dbReference>
<dbReference type="RefSeq" id="WP_235804940.1">
    <property type="nucleotide sequence ID" value="NZ_AZGC01000026.1"/>
</dbReference>
<evidence type="ECO:0000256" key="2">
    <source>
        <dbReference type="ARBA" id="ARBA00023002"/>
    </source>
</evidence>
<dbReference type="Gene3D" id="3.40.50.720">
    <property type="entry name" value="NAD(P)-binding Rossmann-like Domain"/>
    <property type="match status" value="1"/>
</dbReference>
<reference evidence="3 4" key="1">
    <citation type="journal article" date="2015" name="Genome Announc.">
        <title>Expanding the biotechnology potential of lactobacilli through comparative genomics of 213 strains and associated genera.</title>
        <authorList>
            <person name="Sun Z."/>
            <person name="Harris H.M."/>
            <person name="McCann A."/>
            <person name="Guo C."/>
            <person name="Argimon S."/>
            <person name="Zhang W."/>
            <person name="Yang X."/>
            <person name="Jeffery I.B."/>
            <person name="Cooney J.C."/>
            <person name="Kagawa T.F."/>
            <person name="Liu W."/>
            <person name="Song Y."/>
            <person name="Salvetti E."/>
            <person name="Wrobel A."/>
            <person name="Rasinkangas P."/>
            <person name="Parkhill J."/>
            <person name="Rea M.C."/>
            <person name="O'Sullivan O."/>
            <person name="Ritari J."/>
            <person name="Douillard F.P."/>
            <person name="Paul Ross R."/>
            <person name="Yang R."/>
            <person name="Briner A.E."/>
            <person name="Felis G.E."/>
            <person name="de Vos W.M."/>
            <person name="Barrangou R."/>
            <person name="Klaenhammer T.R."/>
            <person name="Caufield P.W."/>
            <person name="Cui Y."/>
            <person name="Zhang H."/>
            <person name="O'Toole P.W."/>
        </authorList>
    </citation>
    <scope>NUCLEOTIDE SEQUENCE [LARGE SCALE GENOMIC DNA]</scope>
    <source>
        <strain evidence="3 4">DSM 18793</strain>
    </source>
</reference>
<dbReference type="EMBL" id="AZGC01000026">
    <property type="protein sequence ID" value="KRL94997.1"/>
    <property type="molecule type" value="Genomic_DNA"/>
</dbReference>
<dbReference type="GO" id="GO:0070402">
    <property type="term" value="F:NADPH binding"/>
    <property type="evidence" value="ECO:0007669"/>
    <property type="project" value="TreeGrafter"/>
</dbReference>
<evidence type="ECO:0000256" key="1">
    <source>
        <dbReference type="ARBA" id="ARBA00022857"/>
    </source>
</evidence>
<keyword evidence="4" id="KW-1185">Reference proteome</keyword>
<dbReference type="Gene3D" id="3.90.180.10">
    <property type="entry name" value="Medium-chain alcohol dehydrogenases, catalytic domain"/>
    <property type="match status" value="1"/>
</dbReference>
<protein>
    <submittedName>
        <fullName evidence="3">Nadph quinone reductase related zn-dependent oxidoreductase</fullName>
    </submittedName>
</protein>
<dbReference type="PATRIC" id="fig|1423742.4.peg.1084"/>
<dbReference type="SUPFAM" id="SSF50129">
    <property type="entry name" value="GroES-like"/>
    <property type="match status" value="1"/>
</dbReference>
<evidence type="ECO:0000313" key="3">
    <source>
        <dbReference type="EMBL" id="KRL94997.1"/>
    </source>
</evidence>
<gene>
    <name evidence="3" type="ORF">FC21_GL001042</name>
</gene>